<dbReference type="InterPro" id="IPR008547">
    <property type="entry name" value="DUF829_TMEM53"/>
</dbReference>
<proteinExistence type="predicted"/>
<evidence type="ECO:0000313" key="2">
    <source>
        <dbReference type="Proteomes" id="UP000036893"/>
    </source>
</evidence>
<dbReference type="RefSeq" id="XP_043148615.1">
    <property type="nucleotide sequence ID" value="XM_043292680.1"/>
</dbReference>
<reference evidence="1" key="2">
    <citation type="submission" date="2021-01" db="EMBL/GenBank/DDBJ databases">
        <title>Pan-genome distribution and transcriptional activeness of fungal secondary metabolism genes in Aspergillus section Fumigati.</title>
        <authorList>
            <person name="Takahashi H."/>
            <person name="Umemura M."/>
            <person name="Ninomiya A."/>
            <person name="Kusuya Y."/>
            <person name="Urayama S."/>
            <person name="Shimizu M."/>
            <person name="Watanabe A."/>
            <person name="Kamei K."/>
            <person name="Yaguchi T."/>
            <person name="Hagiwara D."/>
        </authorList>
    </citation>
    <scope>NUCLEOTIDE SEQUENCE</scope>
    <source>
        <strain evidence="1">IFM 46973</strain>
    </source>
</reference>
<evidence type="ECO:0000313" key="1">
    <source>
        <dbReference type="EMBL" id="GIC91349.1"/>
    </source>
</evidence>
<accession>A0A8E0V404</accession>
<reference evidence="1" key="1">
    <citation type="journal article" date="2015" name="Genome Announc.">
        <title>Draft Genome Sequence of the Pathogenic Filamentous Fungus Aspergillus udagawae Strain IFM 46973T.</title>
        <authorList>
            <person name="Kusuya Y."/>
            <person name="Takahashi-Nakaguchi A."/>
            <person name="Takahashi H."/>
            <person name="Yaguchi T."/>
        </authorList>
    </citation>
    <scope>NUCLEOTIDE SEQUENCE</scope>
    <source>
        <strain evidence="1">IFM 46973</strain>
    </source>
</reference>
<dbReference type="Proteomes" id="UP000036893">
    <property type="component" value="Unassembled WGS sequence"/>
</dbReference>
<dbReference type="AlphaFoldDB" id="A0A8E0V404"/>
<comment type="caution">
    <text evidence="1">The sequence shown here is derived from an EMBL/GenBank/DDBJ whole genome shotgun (WGS) entry which is preliminary data.</text>
</comment>
<protein>
    <submittedName>
        <fullName evidence="1">Uncharacterized protein</fullName>
    </submittedName>
</protein>
<name>A0A8E0V404_9EURO</name>
<dbReference type="EMBL" id="BBXM02000006">
    <property type="protein sequence ID" value="GIC91349.1"/>
    <property type="molecule type" value="Genomic_DNA"/>
</dbReference>
<gene>
    <name evidence="1" type="ORF">Aud_007792</name>
</gene>
<organism evidence="1 2">
    <name type="scientific">Aspergillus udagawae</name>
    <dbReference type="NCBI Taxonomy" id="91492"/>
    <lineage>
        <taxon>Eukaryota</taxon>
        <taxon>Fungi</taxon>
        <taxon>Dikarya</taxon>
        <taxon>Ascomycota</taxon>
        <taxon>Pezizomycotina</taxon>
        <taxon>Eurotiomycetes</taxon>
        <taxon>Eurotiomycetidae</taxon>
        <taxon>Eurotiales</taxon>
        <taxon>Aspergillaceae</taxon>
        <taxon>Aspergillus</taxon>
        <taxon>Aspergillus subgen. Fumigati</taxon>
    </lineage>
</organism>
<dbReference type="Pfam" id="PF05705">
    <property type="entry name" value="DUF829"/>
    <property type="match status" value="1"/>
</dbReference>
<dbReference type="GeneID" id="66995269"/>
<sequence>MHNQYFRKYRGRTLSRSLIPHFTRIATRTCLLNPDKALPDHLVIVCTWLGASAKHITKYTDLHRSTASHARILLIESEVSILVSSYARQHRLIQPAVDVVLETLAQRTEIYAPRILLHTFSDGGTNTATQLLITLRDTVSHPLPLVGLDSMPPAKGT</sequence>